<comment type="caution">
    <text evidence="2">The sequence shown here is derived from an EMBL/GenBank/DDBJ whole genome shotgun (WGS) entry which is preliminary data.</text>
</comment>
<dbReference type="PANTHER" id="PTHR23389">
    <property type="entry name" value="CHROMOSOME TRANSMISSION FIDELITY FACTOR 18"/>
    <property type="match status" value="1"/>
</dbReference>
<dbReference type="GO" id="GO:0003677">
    <property type="term" value="F:DNA binding"/>
    <property type="evidence" value="ECO:0007669"/>
    <property type="project" value="TreeGrafter"/>
</dbReference>
<feature type="compositionally biased region" description="Polar residues" evidence="1">
    <location>
        <begin position="261"/>
        <end position="277"/>
    </location>
</feature>
<feature type="compositionally biased region" description="Acidic residues" evidence="1">
    <location>
        <begin position="477"/>
        <end position="492"/>
    </location>
</feature>
<dbReference type="PANTHER" id="PTHR23389:SF21">
    <property type="entry name" value="ATPASE FAMILY AAA DOMAIN-CONTAINING PROTEIN 5"/>
    <property type="match status" value="1"/>
</dbReference>
<reference evidence="2 3" key="1">
    <citation type="journal article" date="2020" name="ISME J.">
        <title>Uncovering the hidden diversity of litter-decomposition mechanisms in mushroom-forming fungi.</title>
        <authorList>
            <person name="Floudas D."/>
            <person name="Bentzer J."/>
            <person name="Ahren D."/>
            <person name="Johansson T."/>
            <person name="Persson P."/>
            <person name="Tunlid A."/>
        </authorList>
    </citation>
    <scope>NUCLEOTIDE SEQUENCE [LARGE SCALE GENOMIC DNA]</scope>
    <source>
        <strain evidence="2 3">CBS 101986</strain>
    </source>
</reference>
<evidence type="ECO:0008006" key="4">
    <source>
        <dbReference type="Google" id="ProtNLM"/>
    </source>
</evidence>
<feature type="compositionally biased region" description="Basic and acidic residues" evidence="1">
    <location>
        <begin position="1"/>
        <end position="15"/>
    </location>
</feature>
<evidence type="ECO:0000256" key="1">
    <source>
        <dbReference type="SAM" id="MobiDB-lite"/>
    </source>
</evidence>
<protein>
    <recommendedName>
        <fullName evidence="4">AAA+ ATPase domain-containing protein</fullName>
    </recommendedName>
</protein>
<dbReference type="Proteomes" id="UP000567179">
    <property type="component" value="Unassembled WGS sequence"/>
</dbReference>
<dbReference type="InterPro" id="IPR027417">
    <property type="entry name" value="P-loop_NTPase"/>
</dbReference>
<evidence type="ECO:0000313" key="3">
    <source>
        <dbReference type="Proteomes" id="UP000567179"/>
    </source>
</evidence>
<sequence>MSAEKGKGKGKDVAGKKGRQQATSSKPAMKQKTLFDSFMTRTSSKSSQPAGDPSPSAADTQPIAITAESVVPKPEDAPAPDTTAGEEKQPIDSASPIEIVDDSESPKAISVGSSFVETSAPEVTVGSSAPSSTELEIPPARLSRDRSPSVLFVDDPLPVATASQTSAVSAPISKKTPCTDTVPENMEVARERSPSIVLVEDPPSFPSAILRSSSRSTAKGEGKTPDQPILIESSPVKVTVPAARPNKPIHPFFATKPKGSSKPTTSGPFRRAVSTTPDAHGAPFPDRYSQHIRGTQTQNIPSSSQARRSFLSSQEMDVISDYRFLNGTTQTLDKSIHNEIQSISAIEAHSLTLDIPQEHQANHPAIARLLYDNPRGLIVSRRPWTDKWRPSCASEVLGNEASAIYLRNWLRALELQLDEPPTAPTTGSKPGPNRSNNGKVLHRGTKRARIVRTVEKKRKRSRVDSDEEDDWIVRTDDETDEEIPYEGLDEFGEPLSEPPISSPTSSLQDNMPSTSSPLQVPEKEKVPELGQLHNTILLAGPHGVGKTAAVYACAEELGWEVFEVYPGIGRRNGANVDNLVGEVGKNHLVLQNRQSEGIMKSFVQSKNKLTPPEPLTGSDYSPRKKSTVRAVSELGDLGLVEVKPIRQSLILLEEVDILYKEDVNFWSTVTRIIKECKRPVVCTCNDVSLIPINDLPLQNILYFNACAAPIAVSYLKTLCFTEGYDTSLDLLQKLYRTDSGHDDPILNPFLSDKSQTPDLRRTINALQVLCGTSDRSESPGVADHSLTMSGNINGAKGSGTETSSSGHCAQEGSRPRVSLPGSDVLSYLDCAVELQALHKFAAAEFAGHLPSDDDEIGHVILHDQYVQDATEYGLNDRLAEVLEYAATHSRKALGVLPLDDSSSTEDFQERRQTLEDARRIVVQELCPLGVRNRRDASIALDYIPYIRQIVEAEDAEEAREIEKKPKGRRSTRNSARSGYVRIVEVSGDSRSSLARMGLM</sequence>
<feature type="region of interest" description="Disordered" evidence="1">
    <location>
        <begin position="419"/>
        <end position="519"/>
    </location>
</feature>
<feature type="compositionally biased region" description="Low complexity" evidence="1">
    <location>
        <begin position="159"/>
        <end position="170"/>
    </location>
</feature>
<feature type="region of interest" description="Disordered" evidence="1">
    <location>
        <begin position="1"/>
        <end position="229"/>
    </location>
</feature>
<dbReference type="GO" id="GO:0005634">
    <property type="term" value="C:nucleus"/>
    <property type="evidence" value="ECO:0007669"/>
    <property type="project" value="TreeGrafter"/>
</dbReference>
<feature type="compositionally biased region" description="Basic residues" evidence="1">
    <location>
        <begin position="440"/>
        <end position="461"/>
    </location>
</feature>
<feature type="region of interest" description="Disordered" evidence="1">
    <location>
        <begin position="774"/>
        <end position="816"/>
    </location>
</feature>
<dbReference type="OrthoDB" id="9996895at2759"/>
<dbReference type="AlphaFoldDB" id="A0A8H5F224"/>
<feature type="region of interest" description="Disordered" evidence="1">
    <location>
        <begin position="956"/>
        <end position="975"/>
    </location>
</feature>
<feature type="compositionally biased region" description="Polar residues" evidence="1">
    <location>
        <begin position="39"/>
        <end position="49"/>
    </location>
</feature>
<evidence type="ECO:0000313" key="2">
    <source>
        <dbReference type="EMBL" id="KAF5320727.1"/>
    </source>
</evidence>
<keyword evidence="3" id="KW-1185">Reference proteome</keyword>
<dbReference type="Gene3D" id="3.40.50.300">
    <property type="entry name" value="P-loop containing nucleotide triphosphate hydrolases"/>
    <property type="match status" value="1"/>
</dbReference>
<feature type="compositionally biased region" description="Polar residues" evidence="1">
    <location>
        <begin position="424"/>
        <end position="438"/>
    </location>
</feature>
<feature type="compositionally biased region" description="Polar residues" evidence="1">
    <location>
        <begin position="125"/>
        <end position="134"/>
    </location>
</feature>
<feature type="region of interest" description="Disordered" evidence="1">
    <location>
        <begin position="249"/>
        <end position="289"/>
    </location>
</feature>
<proteinExistence type="predicted"/>
<feature type="compositionally biased region" description="Polar residues" evidence="1">
    <location>
        <begin position="502"/>
        <end position="518"/>
    </location>
</feature>
<dbReference type="SUPFAM" id="SSF52540">
    <property type="entry name" value="P-loop containing nucleoside triphosphate hydrolases"/>
    <property type="match status" value="1"/>
</dbReference>
<accession>A0A8H5F224</accession>
<dbReference type="EMBL" id="JAACJJ010000028">
    <property type="protein sequence ID" value="KAF5320727.1"/>
    <property type="molecule type" value="Genomic_DNA"/>
</dbReference>
<organism evidence="2 3">
    <name type="scientific">Psilocybe cf. subviscida</name>
    <dbReference type="NCBI Taxonomy" id="2480587"/>
    <lineage>
        <taxon>Eukaryota</taxon>
        <taxon>Fungi</taxon>
        <taxon>Dikarya</taxon>
        <taxon>Basidiomycota</taxon>
        <taxon>Agaricomycotina</taxon>
        <taxon>Agaricomycetes</taxon>
        <taxon>Agaricomycetidae</taxon>
        <taxon>Agaricales</taxon>
        <taxon>Agaricineae</taxon>
        <taxon>Strophariaceae</taxon>
        <taxon>Psilocybe</taxon>
    </lineage>
</organism>
<gene>
    <name evidence="2" type="ORF">D9619_000930</name>
</gene>
<name>A0A8H5F224_9AGAR</name>